<keyword evidence="1" id="KW-0418">Kinase</keyword>
<name>A0A3B0PNJ7_9BACT</name>
<sequence length="46" mass="5305">MLIGISGMISSGKSTLTKKLHEHFNSSLMLEEYEENNVVFNTFLKW</sequence>
<dbReference type="SUPFAM" id="SSF52540">
    <property type="entry name" value="P-loop containing nucleoside triphosphate hydrolases"/>
    <property type="match status" value="1"/>
</dbReference>
<keyword evidence="2" id="KW-1185">Reference proteome</keyword>
<dbReference type="Gene3D" id="3.40.50.300">
    <property type="entry name" value="P-loop containing nucleotide triphosphate hydrolases"/>
    <property type="match status" value="1"/>
</dbReference>
<proteinExistence type="predicted"/>
<feature type="non-terminal residue" evidence="1">
    <location>
        <position position="46"/>
    </location>
</feature>
<reference evidence="2" key="1">
    <citation type="submission" date="2018-06" db="EMBL/GenBank/DDBJ databases">
        <authorList>
            <consortium name="Pathogen Informatics"/>
        </authorList>
    </citation>
    <scope>NUCLEOTIDE SEQUENCE [LARGE SCALE GENOMIC DNA]</scope>
    <source>
        <strain evidence="2">NCTC10132</strain>
    </source>
</reference>
<keyword evidence="1" id="KW-0808">Transferase</keyword>
<protein>
    <submittedName>
        <fullName evidence="1">Deoxyguanosine kinase</fullName>
    </submittedName>
</protein>
<dbReference type="InterPro" id="IPR027417">
    <property type="entry name" value="P-loop_NTPase"/>
</dbReference>
<dbReference type="EMBL" id="LS991951">
    <property type="protein sequence ID" value="SYV97290.1"/>
    <property type="molecule type" value="Genomic_DNA"/>
</dbReference>
<accession>A0A3B0PNJ7</accession>
<organism evidence="1 2">
    <name type="scientific">Mycoplasmopsis edwardii</name>
    <dbReference type="NCBI Taxonomy" id="53558"/>
    <lineage>
        <taxon>Bacteria</taxon>
        <taxon>Bacillati</taxon>
        <taxon>Mycoplasmatota</taxon>
        <taxon>Mycoplasmoidales</taxon>
        <taxon>Metamycoplasmataceae</taxon>
        <taxon>Mycoplasmopsis</taxon>
    </lineage>
</organism>
<dbReference type="AlphaFoldDB" id="A0A3B0PNJ7"/>
<evidence type="ECO:0000313" key="1">
    <source>
        <dbReference type="EMBL" id="SYV97290.1"/>
    </source>
</evidence>
<dbReference type="Proteomes" id="UP000257559">
    <property type="component" value="Chromosome"/>
</dbReference>
<dbReference type="GO" id="GO:0016301">
    <property type="term" value="F:kinase activity"/>
    <property type="evidence" value="ECO:0007669"/>
    <property type="project" value="UniProtKB-KW"/>
</dbReference>
<evidence type="ECO:0000313" key="2">
    <source>
        <dbReference type="Proteomes" id="UP000257559"/>
    </source>
</evidence>
<dbReference type="KEGG" id="medw:NCTC10132_00655"/>
<gene>
    <name evidence="1" type="primary">MCYN0418_5</name>
    <name evidence="1" type="ORF">NCTC10132_00655</name>
</gene>